<feature type="domain" description="Ig-like" evidence="3">
    <location>
        <begin position="773"/>
        <end position="852"/>
    </location>
</feature>
<dbReference type="Pfam" id="PF20009">
    <property type="entry name" value="GEVED"/>
    <property type="match status" value="1"/>
</dbReference>
<organism evidence="5 6">
    <name type="scientific">Flavobacterium frigoris (strain PS1)</name>
    <dbReference type="NCBI Taxonomy" id="1086011"/>
    <lineage>
        <taxon>Bacteria</taxon>
        <taxon>Pseudomonadati</taxon>
        <taxon>Bacteroidota</taxon>
        <taxon>Flavobacteriia</taxon>
        <taxon>Flavobacteriales</taxon>
        <taxon>Flavobacteriaceae</taxon>
        <taxon>Flavobacterium</taxon>
    </lineage>
</organism>
<dbReference type="STRING" id="1086011.HJ01_02261"/>
<dbReference type="eggNOG" id="COG4733">
    <property type="taxonomic scope" value="Bacteria"/>
</dbReference>
<dbReference type="Pfam" id="PF11999">
    <property type="entry name" value="Ice_binding"/>
    <property type="match status" value="2"/>
</dbReference>
<accession>H7FS42</accession>
<gene>
    <name evidence="5" type="ORF">HJ01_02261</name>
</gene>
<dbReference type="PATRIC" id="fig|1086011.3.peg.2213"/>
<evidence type="ECO:0000259" key="3">
    <source>
        <dbReference type="Pfam" id="PF19081"/>
    </source>
</evidence>
<dbReference type="eggNOG" id="COG4932">
    <property type="taxonomic scope" value="Bacteria"/>
</dbReference>
<evidence type="ECO:0000313" key="5">
    <source>
        <dbReference type="EMBL" id="EIA08539.1"/>
    </source>
</evidence>
<dbReference type="eggNOG" id="COG2911">
    <property type="taxonomic scope" value="Bacteria"/>
</dbReference>
<sequence>MVKKLLFFIVTYLITGYSYSQTPDFKIQHLQFDVPGSGLTITAPKNFSAVNDLSKSFIIVSNNRRNGAGPIGSSASIEARGMSCSVYFSNANTIVFSRGTGANIITRVNIMIVEYLGSVGGPNEIIVRYRNAVTPVAGTAVQSLIMSTIPGNINKCIPFYSVQTTDTQNGGAANSLMLYCSGTNTLNYHRGGATNTVSARVEVVEFTGSNWSVGHGDSGTGGSDSGTITLNSSATGTGGNIFDVGSYSNAFIWHTYKGDSGSGSNESIVDNYPVYTPNGTTKVNWSFANGHAGASERHFVHVLVNSNMNVTRFLDSQNSENESVIDISTADLTDLGQSLILGSSTSTGGGTAYGRGWRNYYFNSLNQAAHWSHRSGNTMLHEIQIIDFIGLSKCPYIIKTTPSSRCGSGTLVLNAKASAGTIKWYATATDGLPLGTGASFTTPIISTTTTYYVDATNNGCTSASRTAVLATIKEIPTIIETTPGSRVGSGTVNLGASASAGTINWYTSSIGGTIIGTGTSFITPSISSTTTYYAEATSNGCDSSTRIAVIAAVSCVSASSDTRYERIINVQIGAINNSSGVSSGGYGDYSNLSTNVDIGNSYPIIVTNGITDVDSQVGVWVDWNQNGNFTDSGENFTTTRVADKFSANIVAPVGASLGSARMRIKIIYTSTLTPCGTTPYGEAEDYTLNVVPIITGVTSNSRCGTGQVTLGAAGTLNSLTNWYSAPYGDTSLASGTSFKTGYLTNTTSYWVDATYKGFTTSSRTVVIATVNTVPTITGITAATRCGTGMVTLGATASAGIINWYADLTGGASLATGNSYMTPSISATTTYYVDATNNGCTTATRTAVVAAVNAVPTSTAGSAISTCTGLTSIAMTGATAGGINNGNTWSGGGGSGAWSQNANPALATFTPTTSSGSFTALLTVEGSGSCTGTNPTSTRTITWGTTPTSTAGNAISTCTGLNAITMTGATAGGTYSGNTWSGGVGSGAWSQNANPALATFTPTTSSGSFTAILTVAGSGSCSGTNPISTRTITWETPPAITSTKPGSRCGTGTVTLEATASAGTINWYADLTGGASLGTGISFTTVSISATATYYVEAINNGCTTATRTAVVAAVNAVPTITNTIAGSRVGTGTVTLGATASVGVINWYAAASGGVSLGSGESFDTPTISSTTSYYAEVTNGVCTTLSRTEVVASVTIEVSGPLLDLGILTNFAAYTVAGAVTNSGTSTLSGDIGSNNGIITGFGAPTTAGTIYNADATTAQAKIDLLRVYIHLNDVFVTNTTHAAGFGGETLTAGVYSIAGAGSLTGPITLDGQGNANAIFIIKFEGAFTVAANSKIILANGARACNVFWIAQGAISAGASSDLKGTLIAYPGAITVPTGSNLEGRMLSSSGAINFGPGALSVPEGPITIPIKCDNTCNNNILGTVANFVLFTSAGAVANNGPSGIVGDIGSNEGAISGFESSTIEGSFYNVDAVTAQAKIDLQAAYTQLIGVSSTNTTHTPAFGGGETLTAGVYSIGGAGSLAGTLTLDGQGDPDALFILRFTGAFATAAQSKVILTNGVRRCNVFWVADGAISMGAFSNMKGTLIANNGANNMGANGNLEGRMLSTAGAIGISTGVIYNNTLCFNAPINKWKGTVSTVWNIPGNWTRNIVPAADDNIIFDEAPVNHCFMYQDRSVTNITNTQSLYGVVLNGNKLTLKGELLFTNGASIDASAANSTIQLSGSKVQTINSSEFKNNEVYNLNINNSNNLLLSGSLRLLNKLTTTTGLIDAFTNSPVMIYGGSTIQTIGSNQFLGEKVYNLTVDNAIGVNLNTNFTIANTLLINANKIVSVSPLYQLTAMGTINNNAGASGLVLKSDATGTASLLHNSNNVPATVQRYISGPVEGWHFLSSPVSNQSISGSWLPVGSYGTGNVATGTGYDLYLWDEPSFSFKYKQDASSIGWNSVHPGSNFSVGRGYLYSVQAANPTKEFQGNLNNGTINYPITTTATADPILIELKGFNLVGNPYPSSVDWQATSGWDRTILESSAGGKDMWVWNPTANNYGVFNSVSGVGTNSISRYLAPMQGYFVKAASNGAIGFDNSVRTHTGAGNWFKNSGIKNGVIRIDVQSEDNSDADEVLIQFGYSDSKQGASKLFSHVVTAPSLYMRSNSVDYSVRYMTNTAENTSVPLKFKAGKDGFYNLAFNFDSKEFDFVKLEDRILKKYATIKPATFYRFKSSKKDDVNRFVLHFTDLDTAVENELTALVYMDGSRLVVDLKAVNIQTELLIFDITGKLLLQKDLDGSTVHKLDLNLTTQVLLVSLSNEKGTFNTKVLYDSLK</sequence>
<comment type="similarity">
    <text evidence="1">Belongs to the ice-binding protein family.</text>
</comment>
<feature type="domain" description="Ig-like" evidence="3">
    <location>
        <begin position="692"/>
        <end position="771"/>
    </location>
</feature>
<dbReference type="RefSeq" id="WP_007138438.1">
    <property type="nucleotide sequence ID" value="NZ_AHKF01000018.1"/>
</dbReference>
<feature type="domain" description="Ig-like" evidence="3">
    <location>
        <begin position="483"/>
        <end position="553"/>
    </location>
</feature>
<protein>
    <recommendedName>
        <fullName evidence="7">Ig-like domain-containing protein</fullName>
    </recommendedName>
</protein>
<dbReference type="InterPro" id="IPR045474">
    <property type="entry name" value="GEVED"/>
</dbReference>
<dbReference type="InterPro" id="IPR021884">
    <property type="entry name" value="Ice-bd_prot"/>
</dbReference>
<comment type="caution">
    <text evidence="5">The sequence shown here is derived from an EMBL/GenBank/DDBJ whole genome shotgun (WGS) entry which is preliminary data.</text>
</comment>
<dbReference type="Proteomes" id="UP000005566">
    <property type="component" value="Unassembled WGS sequence"/>
</dbReference>
<dbReference type="eggNOG" id="COG3210">
    <property type="taxonomic scope" value="Bacteria"/>
</dbReference>
<dbReference type="eggNOG" id="COG3209">
    <property type="taxonomic scope" value="Bacteria"/>
</dbReference>
<proteinExistence type="inferred from homology"/>
<dbReference type="InterPro" id="IPR044023">
    <property type="entry name" value="Ig_7"/>
</dbReference>
<evidence type="ECO:0000259" key="4">
    <source>
        <dbReference type="Pfam" id="PF20009"/>
    </source>
</evidence>
<name>H7FS42_FLAFP</name>
<evidence type="ECO:0000256" key="2">
    <source>
        <dbReference type="ARBA" id="ARBA00022729"/>
    </source>
</evidence>
<dbReference type="EMBL" id="AHKF01000018">
    <property type="protein sequence ID" value="EIA08539.1"/>
    <property type="molecule type" value="Genomic_DNA"/>
</dbReference>
<keyword evidence="6" id="KW-1185">Reference proteome</keyword>
<feature type="domain" description="Ig-like" evidence="3">
    <location>
        <begin position="401"/>
        <end position="472"/>
    </location>
</feature>
<dbReference type="Pfam" id="PF19081">
    <property type="entry name" value="Ig_7"/>
    <property type="match status" value="6"/>
</dbReference>
<evidence type="ECO:0000313" key="6">
    <source>
        <dbReference type="Proteomes" id="UP000005566"/>
    </source>
</evidence>
<feature type="domain" description="Ig-like" evidence="3">
    <location>
        <begin position="1117"/>
        <end position="1195"/>
    </location>
</feature>
<feature type="domain" description="Ig-like" evidence="3">
    <location>
        <begin position="1037"/>
        <end position="1115"/>
    </location>
</feature>
<feature type="domain" description="GEVED" evidence="4">
    <location>
        <begin position="617"/>
        <end position="689"/>
    </location>
</feature>
<evidence type="ECO:0008006" key="7">
    <source>
        <dbReference type="Google" id="ProtNLM"/>
    </source>
</evidence>
<keyword evidence="2" id="KW-0732">Signal</keyword>
<evidence type="ECO:0000256" key="1">
    <source>
        <dbReference type="ARBA" id="ARBA00005445"/>
    </source>
</evidence>
<reference evidence="5 6" key="1">
    <citation type="journal article" date="2014" name="Acta Crystallogr. D">
        <title>Structure-based characterization and antifreeze properties of a hyperactive ice-binding protein from the Antarctic bacterium Flavobacterium frigoris PS1.</title>
        <authorList>
            <person name="Do H."/>
            <person name="Kim S.J."/>
            <person name="Kim H.J."/>
            <person name="Lee J.H."/>
        </authorList>
    </citation>
    <scope>NUCLEOTIDE SEQUENCE [LARGE SCALE GENOMIC DNA]</scope>
    <source>
        <strain evidence="5 6">PS1</strain>
    </source>
</reference>